<dbReference type="Proteomes" id="UP000198337">
    <property type="component" value="Unassembled WGS sequence"/>
</dbReference>
<name>A0ABY1SF40_9FLAO</name>
<dbReference type="RefSeq" id="WP_089259909.1">
    <property type="nucleotide sequence ID" value="NZ_FZNV01000002.1"/>
</dbReference>
<dbReference type="InterPro" id="IPR052177">
    <property type="entry name" value="Divisome_Glycosyl_Hydrolase"/>
</dbReference>
<protein>
    <recommendedName>
        <fullName evidence="3">DUF4015 domain-containing protein</fullName>
    </recommendedName>
</protein>
<reference evidence="1 2" key="1">
    <citation type="submission" date="2017-06" db="EMBL/GenBank/DDBJ databases">
        <authorList>
            <person name="Varghese N."/>
            <person name="Submissions S."/>
        </authorList>
    </citation>
    <scope>NUCLEOTIDE SEQUENCE [LARGE SCALE GENOMIC DNA]</scope>
    <source>
        <strain evidence="1 2">DSM 19840</strain>
    </source>
</reference>
<evidence type="ECO:0000313" key="2">
    <source>
        <dbReference type="Proteomes" id="UP000198337"/>
    </source>
</evidence>
<keyword evidence="2" id="KW-1185">Reference proteome</keyword>
<organism evidence="1 2">
    <name type="scientific">Maribacter sedimenticola</name>
    <dbReference type="NCBI Taxonomy" id="228956"/>
    <lineage>
        <taxon>Bacteria</taxon>
        <taxon>Pseudomonadati</taxon>
        <taxon>Bacteroidota</taxon>
        <taxon>Flavobacteriia</taxon>
        <taxon>Flavobacteriales</taxon>
        <taxon>Flavobacteriaceae</taxon>
        <taxon>Maribacter</taxon>
    </lineage>
</organism>
<gene>
    <name evidence="1" type="ORF">SAMN04488009_1418</name>
</gene>
<evidence type="ECO:0008006" key="3">
    <source>
        <dbReference type="Google" id="ProtNLM"/>
    </source>
</evidence>
<dbReference type="PANTHER" id="PTHR43405:SF1">
    <property type="entry name" value="GLYCOSYL HYDROLASE DIGH"/>
    <property type="match status" value="1"/>
</dbReference>
<accession>A0ABY1SF40</accession>
<sequence>MGNLLNRGNVGMIMSCILLSVFMVSCNGGHKEEKETALLEKEESGPFKFWTWITADASRTDDSYVEEFAKYADNGIDAVLINTYTDPELLARLTPLALGMGLEVHAWMFTMNRPGDKIAEQHPEWYAVSRDGKSCYDEPPYVGYYKWLCPTRKESREHILSLVEGLSKVDGVASVHLDYIRYSDIFLPIGLLPKYNLQQEVEQPTYDFCYCEVCTSTFEKMHHKNPNDFDNPAIDMEWKNFRLNRVKAVVDASYEIAHKNGKKLTAAVFPYPEMADHMVRQRWDKWNIDAVLPMIYNQFYNEEIDWIGYATGQGVTDLEKRNVELHTGIYVPDMQPEELLSAMKYAQKNGAKGVSFFDGPAITEAQWKMIKDFKESKAK</sequence>
<comment type="caution">
    <text evidence="1">The sequence shown here is derived from an EMBL/GenBank/DDBJ whole genome shotgun (WGS) entry which is preliminary data.</text>
</comment>
<proteinExistence type="predicted"/>
<dbReference type="EMBL" id="FZNV01000002">
    <property type="protein sequence ID" value="SNR40287.1"/>
    <property type="molecule type" value="Genomic_DNA"/>
</dbReference>
<evidence type="ECO:0000313" key="1">
    <source>
        <dbReference type="EMBL" id="SNR40287.1"/>
    </source>
</evidence>
<dbReference type="PANTHER" id="PTHR43405">
    <property type="entry name" value="GLYCOSYL HYDROLASE DIGH"/>
    <property type="match status" value="1"/>
</dbReference>
<dbReference type="Gene3D" id="3.20.20.80">
    <property type="entry name" value="Glycosidases"/>
    <property type="match status" value="1"/>
</dbReference>
<dbReference type="PROSITE" id="PS51257">
    <property type="entry name" value="PROKAR_LIPOPROTEIN"/>
    <property type="match status" value="1"/>
</dbReference>